<evidence type="ECO:0000313" key="2">
    <source>
        <dbReference type="EMBL" id="QGT78549.1"/>
    </source>
</evidence>
<dbReference type="EMBL" id="CP046415">
    <property type="protein sequence ID" value="QGT78549.1"/>
    <property type="molecule type" value="Genomic_DNA"/>
</dbReference>
<dbReference type="SUPFAM" id="SSF109604">
    <property type="entry name" value="HD-domain/PDEase-like"/>
    <property type="match status" value="1"/>
</dbReference>
<keyword evidence="3" id="KW-1185">Reference proteome</keyword>
<dbReference type="PANTHER" id="PTHR33525">
    <property type="match status" value="1"/>
</dbReference>
<dbReference type="InterPro" id="IPR013976">
    <property type="entry name" value="HDOD"/>
</dbReference>
<dbReference type="KEGG" id="ghl:GM160_06360"/>
<dbReference type="PANTHER" id="PTHR33525:SF3">
    <property type="entry name" value="RIBONUCLEASE Y"/>
    <property type="match status" value="1"/>
</dbReference>
<evidence type="ECO:0000313" key="3">
    <source>
        <dbReference type="Proteomes" id="UP000427716"/>
    </source>
</evidence>
<accession>A0A6I6CWN8</accession>
<dbReference type="PROSITE" id="PS51833">
    <property type="entry name" value="HDOD"/>
    <property type="match status" value="1"/>
</dbReference>
<evidence type="ECO:0000259" key="1">
    <source>
        <dbReference type="PROSITE" id="PS51833"/>
    </source>
</evidence>
<dbReference type="InterPro" id="IPR052340">
    <property type="entry name" value="RNase_Y/CdgJ"/>
</dbReference>
<sequence length="279" mass="30184">MTGAIQGEETVANPALEQAIINKIRDKGISLPVLPDVALRARRIIDDPNSSASDLVEVISQDPAIAARLIQVANSPLYRGAQHIDNLNQIVSRLGMRTVSQLIVSLSAKQLFHANTPTIKRIMRDHWAFSTQVAALANHIARRHTRLDADQALLAGLLHSVGGIPVIVVAEDIPKLQDAPAVLNELVESLQSRLGGNIVKAWDFPDMFAEVIQHCGDLGYQHDGDPNYSDVVICAIAQARGISRTPDDRPIMAAEKLGVDLESSMIDDELDEAIRALGG</sequence>
<name>A0A6I6CWN8_9GAMM</name>
<dbReference type="Pfam" id="PF08668">
    <property type="entry name" value="HDOD"/>
    <property type="match status" value="1"/>
</dbReference>
<reference evidence="2 3" key="1">
    <citation type="submission" date="2019-11" db="EMBL/GenBank/DDBJ databases">
        <authorList>
            <person name="Zhang J."/>
            <person name="Sun C."/>
        </authorList>
    </citation>
    <scope>NUCLEOTIDE SEQUENCE [LARGE SCALE GENOMIC DNA]</scope>
    <source>
        <strain evidence="3">sp2</strain>
    </source>
</reference>
<proteinExistence type="predicted"/>
<dbReference type="AlphaFoldDB" id="A0A6I6CWN8"/>
<organism evidence="2 3">
    <name type="scientific">Guyparkeria halophila</name>
    <dbReference type="NCBI Taxonomy" id="47960"/>
    <lineage>
        <taxon>Bacteria</taxon>
        <taxon>Pseudomonadati</taxon>
        <taxon>Pseudomonadota</taxon>
        <taxon>Gammaproteobacteria</taxon>
        <taxon>Chromatiales</taxon>
        <taxon>Thioalkalibacteraceae</taxon>
        <taxon>Guyparkeria</taxon>
    </lineage>
</organism>
<dbReference type="Gene3D" id="1.10.3210.10">
    <property type="entry name" value="Hypothetical protein af1432"/>
    <property type="match status" value="1"/>
</dbReference>
<protein>
    <submittedName>
        <fullName evidence="2">HDOD domain-containing protein</fullName>
    </submittedName>
</protein>
<dbReference type="Proteomes" id="UP000427716">
    <property type="component" value="Chromosome"/>
</dbReference>
<feature type="domain" description="HDOD" evidence="1">
    <location>
        <begin position="31"/>
        <end position="218"/>
    </location>
</feature>
<gene>
    <name evidence="2" type="ORF">GM160_06360</name>
</gene>